<protein>
    <recommendedName>
        <fullName evidence="5">Lebercilin domain-containing protein</fullName>
    </recommendedName>
</protein>
<proteinExistence type="inferred from homology"/>
<dbReference type="Pfam" id="PF15619">
    <property type="entry name" value="Lebercilin"/>
    <property type="match status" value="1"/>
</dbReference>
<accession>A0A2J7QKC6</accession>
<reference evidence="6 7" key="1">
    <citation type="submission" date="2017-12" db="EMBL/GenBank/DDBJ databases">
        <title>Hemimetabolous genomes reveal molecular basis of termite eusociality.</title>
        <authorList>
            <person name="Harrison M.C."/>
            <person name="Jongepier E."/>
            <person name="Robertson H.M."/>
            <person name="Arning N."/>
            <person name="Bitard-Feildel T."/>
            <person name="Chao H."/>
            <person name="Childers C.P."/>
            <person name="Dinh H."/>
            <person name="Doddapaneni H."/>
            <person name="Dugan S."/>
            <person name="Gowin J."/>
            <person name="Greiner C."/>
            <person name="Han Y."/>
            <person name="Hu H."/>
            <person name="Hughes D.S.T."/>
            <person name="Huylmans A.-K."/>
            <person name="Kemena C."/>
            <person name="Kremer L.P.M."/>
            <person name="Lee S.L."/>
            <person name="Lopez-Ezquerra A."/>
            <person name="Mallet L."/>
            <person name="Monroy-Kuhn J.M."/>
            <person name="Moser A."/>
            <person name="Murali S.C."/>
            <person name="Muzny D.M."/>
            <person name="Otani S."/>
            <person name="Piulachs M.-D."/>
            <person name="Poelchau M."/>
            <person name="Qu J."/>
            <person name="Schaub F."/>
            <person name="Wada-Katsumata A."/>
            <person name="Worley K.C."/>
            <person name="Xie Q."/>
            <person name="Ylla G."/>
            <person name="Poulsen M."/>
            <person name="Gibbs R.A."/>
            <person name="Schal C."/>
            <person name="Richards S."/>
            <person name="Belles X."/>
            <person name="Korb J."/>
            <person name="Bornberg-Bauer E."/>
        </authorList>
    </citation>
    <scope>NUCLEOTIDE SEQUENCE [LARGE SCALE GENOMIC DNA]</scope>
    <source>
        <tissue evidence="6">Whole body</tissue>
    </source>
</reference>
<evidence type="ECO:0000256" key="4">
    <source>
        <dbReference type="SAM" id="MobiDB-lite"/>
    </source>
</evidence>
<feature type="compositionally biased region" description="Basic and acidic residues" evidence="4">
    <location>
        <begin position="402"/>
        <end position="414"/>
    </location>
</feature>
<evidence type="ECO:0000256" key="1">
    <source>
        <dbReference type="ARBA" id="ARBA00010229"/>
    </source>
</evidence>
<dbReference type="GO" id="GO:0042073">
    <property type="term" value="P:intraciliary transport"/>
    <property type="evidence" value="ECO:0007669"/>
    <property type="project" value="TreeGrafter"/>
</dbReference>
<feature type="coiled-coil region" evidence="3">
    <location>
        <begin position="141"/>
        <end position="225"/>
    </location>
</feature>
<dbReference type="GO" id="GO:0005930">
    <property type="term" value="C:axoneme"/>
    <property type="evidence" value="ECO:0007669"/>
    <property type="project" value="TreeGrafter"/>
</dbReference>
<feature type="compositionally biased region" description="Polar residues" evidence="4">
    <location>
        <begin position="481"/>
        <end position="494"/>
    </location>
</feature>
<comment type="caution">
    <text evidence="6">The sequence shown here is derived from an EMBL/GenBank/DDBJ whole genome shotgun (WGS) entry which is preliminary data.</text>
</comment>
<evidence type="ECO:0000256" key="2">
    <source>
        <dbReference type="ARBA" id="ARBA00023054"/>
    </source>
</evidence>
<comment type="similarity">
    <text evidence="1">Belongs to the LCA5 family.</text>
</comment>
<dbReference type="AlphaFoldDB" id="A0A2J7QKC6"/>
<sequence length="760" mass="86188">MPGDKQEKEVQRKYSNERFYVDSSEGFRSKCKSAANLLQKRRQLHPLLGPGVGNPYRSASNCGARFISISSPTKTNMNGYSQKILSAKLLRIKQLQNELTDAQFQLNELATENRLLKTLQKRQALALSKYEGAKAVLPQLIRSHNEEVRVLRANIKHLKSQGCEKDHRIKELDAHLQNLRDRHHDLLKLSRERHLGDREQLTKQVEELQEIIRDQDTRIQTLNRKVMLETKNFKYELSTEMARHKKTKRDLTEALDKISKLEILVKTKEKYIATFEPKRNFRKNNRQSLSLVSLAGPARYSDRYVSTKSETELIPRLEEESSEGTCMASNTSYGSTHPSTDTVQINYENHMPSDGYNARRMKIANKRKVMLDKKLHETIINKTEDISSSGHTSPTPSSSVINEDRNTDLLDDNASKHPYRFERVYVSRKSPLNVKSDRKLSLQDETKSIGNVSVDDHKTNKSEDLLKSQNEELLEKDNEPSDTYTKTGRSGSFQENKRKDVFTDLTANIIKETGAGNDSLLSVELKSIENEYKEARKGSLTMENQNYIKEKSLPAITNRSSSRRESLVREKRNSIGEDSLPAVNKCSSRKGSIERELINSVGDKTIPAIRDKSGCRRASLNNKLELARDNVTHIASDEADKAFVASDADETKIGAPGEISQTWNKIQNTVLIEKEITEEKLKQFANNADSRSLETKSYDKKKLLAALRAIDDEADASIINQGGKNSSIVESLLTTSVSDSDSSLNIPLPYLGEMRIMDQQ</sequence>
<feature type="region of interest" description="Disordered" evidence="4">
    <location>
        <begin position="382"/>
        <end position="414"/>
    </location>
</feature>
<organism evidence="6 7">
    <name type="scientific">Cryptotermes secundus</name>
    <dbReference type="NCBI Taxonomy" id="105785"/>
    <lineage>
        <taxon>Eukaryota</taxon>
        <taxon>Metazoa</taxon>
        <taxon>Ecdysozoa</taxon>
        <taxon>Arthropoda</taxon>
        <taxon>Hexapoda</taxon>
        <taxon>Insecta</taxon>
        <taxon>Pterygota</taxon>
        <taxon>Neoptera</taxon>
        <taxon>Polyneoptera</taxon>
        <taxon>Dictyoptera</taxon>
        <taxon>Blattodea</taxon>
        <taxon>Blattoidea</taxon>
        <taxon>Termitoidae</taxon>
        <taxon>Kalotermitidae</taxon>
        <taxon>Cryptotermitinae</taxon>
        <taxon>Cryptotermes</taxon>
    </lineage>
</organism>
<evidence type="ECO:0000313" key="6">
    <source>
        <dbReference type="EMBL" id="PNF29036.1"/>
    </source>
</evidence>
<evidence type="ECO:0000256" key="3">
    <source>
        <dbReference type="SAM" id="Coils"/>
    </source>
</evidence>
<dbReference type="PANTHER" id="PTHR16650">
    <property type="entry name" value="C21ORF13-RELATED"/>
    <property type="match status" value="1"/>
</dbReference>
<name>A0A2J7QKC6_9NEOP</name>
<feature type="region of interest" description="Disordered" evidence="4">
    <location>
        <begin position="317"/>
        <end position="338"/>
    </location>
</feature>
<keyword evidence="7" id="KW-1185">Reference proteome</keyword>
<evidence type="ECO:0000259" key="5">
    <source>
        <dbReference type="Pfam" id="PF15619"/>
    </source>
</evidence>
<dbReference type="InParanoid" id="A0A2J7QKC6"/>
<keyword evidence="2 3" id="KW-0175">Coiled coil</keyword>
<dbReference type="OrthoDB" id="2123794at2759"/>
<dbReference type="EMBL" id="NEVH01013268">
    <property type="protein sequence ID" value="PNF29036.1"/>
    <property type="molecule type" value="Genomic_DNA"/>
</dbReference>
<feature type="compositionally biased region" description="Low complexity" evidence="4">
    <location>
        <begin position="387"/>
        <end position="399"/>
    </location>
</feature>
<dbReference type="InterPro" id="IPR026188">
    <property type="entry name" value="Lebercilin-like"/>
</dbReference>
<gene>
    <name evidence="6" type="ORF">B7P43_G14195</name>
</gene>
<dbReference type="Proteomes" id="UP000235965">
    <property type="component" value="Unassembled WGS sequence"/>
</dbReference>
<feature type="region of interest" description="Disordered" evidence="4">
    <location>
        <begin position="472"/>
        <end position="495"/>
    </location>
</feature>
<feature type="compositionally biased region" description="Polar residues" evidence="4">
    <location>
        <begin position="323"/>
        <end position="338"/>
    </location>
</feature>
<feature type="domain" description="Lebercilin" evidence="5">
    <location>
        <begin position="81"/>
        <end position="270"/>
    </location>
</feature>
<evidence type="ECO:0000313" key="7">
    <source>
        <dbReference type="Proteomes" id="UP000235965"/>
    </source>
</evidence>
<dbReference type="STRING" id="105785.A0A2J7QKC6"/>
<dbReference type="InterPro" id="IPR028933">
    <property type="entry name" value="Lebercilin_dom"/>
</dbReference>
<dbReference type="PANTHER" id="PTHR16650:SF6">
    <property type="entry name" value="GH21622P"/>
    <property type="match status" value="1"/>
</dbReference>